<feature type="non-terminal residue" evidence="1">
    <location>
        <position position="346"/>
    </location>
</feature>
<reference evidence="1 2" key="1">
    <citation type="submission" date="2016-10" db="EMBL/GenBank/DDBJ databases">
        <authorList>
            <person name="de Groot N.N."/>
        </authorList>
    </citation>
    <scope>NUCLEOTIDE SEQUENCE [LARGE SCALE GENOMIC DNA]</scope>
    <source>
        <strain evidence="1 2">CPCC 201354</strain>
    </source>
</reference>
<name>A0A1G8M2X5_9ACTN</name>
<dbReference type="EMBL" id="FNCN01000098">
    <property type="protein sequence ID" value="SDI61730.1"/>
    <property type="molecule type" value="Genomic_DNA"/>
</dbReference>
<gene>
    <name evidence="1" type="ORF">SAMN05421505_1981</name>
</gene>
<accession>A0A1G8M2X5</accession>
<dbReference type="AlphaFoldDB" id="A0A1G8M2X5"/>
<dbReference type="Proteomes" id="UP000198923">
    <property type="component" value="Unassembled WGS sequence"/>
</dbReference>
<keyword evidence="2" id="KW-1185">Reference proteome</keyword>
<proteinExistence type="predicted"/>
<protein>
    <submittedName>
        <fullName evidence="1">Uncharacterized protein</fullName>
    </submittedName>
</protein>
<feature type="non-terminal residue" evidence="1">
    <location>
        <position position="1"/>
    </location>
</feature>
<evidence type="ECO:0000313" key="1">
    <source>
        <dbReference type="EMBL" id="SDI61730.1"/>
    </source>
</evidence>
<evidence type="ECO:0000313" key="2">
    <source>
        <dbReference type="Proteomes" id="UP000198923"/>
    </source>
</evidence>
<sequence length="346" mass="38180">DLSKWERGLARPGSETMRRLDDLYGAGDRLAELYSVVAEVDQLRTLGRKDSDKENATERRRLLQFAAAGLGSSVIGLTGEPVRQLLDMAVQQEERDLDDWELTCSDHLYAMRTRPSAQVAIDLVADLFLLHRQMDIARADEVPELQRVAAALSSIQANVLTRLGEHGSAIRWWRTARAAADASGEQATRVLVRDMEAGNGLYGQRDLQTVLCLVDSAERIAGGPTVDLLSTRAKALSLLGRHDDAHRIVAAMHSLTDQGVTADRFGFWSANQIHFTESWVYAGAGYEDRAGTARNEVLARTRDHCRSTNVMLHQALCMVARNGIDEGMRYAAQVVDSLGGSYLSHH</sequence>
<organism evidence="1 2">
    <name type="scientific">Sinosporangium album</name>
    <dbReference type="NCBI Taxonomy" id="504805"/>
    <lineage>
        <taxon>Bacteria</taxon>
        <taxon>Bacillati</taxon>
        <taxon>Actinomycetota</taxon>
        <taxon>Actinomycetes</taxon>
        <taxon>Streptosporangiales</taxon>
        <taxon>Streptosporangiaceae</taxon>
        <taxon>Sinosporangium</taxon>
    </lineage>
</organism>